<comment type="caution">
    <text evidence="2">The sequence shown here is derived from an EMBL/GenBank/DDBJ whole genome shotgun (WGS) entry which is preliminary data.</text>
</comment>
<dbReference type="InterPro" id="IPR016181">
    <property type="entry name" value="Acyl_CoA_acyltransferase"/>
</dbReference>
<dbReference type="AlphaFoldDB" id="A0A0D0JY30"/>
<evidence type="ECO:0000313" key="2">
    <source>
        <dbReference type="EMBL" id="KIQ00613.1"/>
    </source>
</evidence>
<name>A0A0D0JY30_AGRTU</name>
<dbReference type="SUPFAM" id="SSF55729">
    <property type="entry name" value="Acyl-CoA N-acyltransferases (Nat)"/>
    <property type="match status" value="1"/>
</dbReference>
<dbReference type="EMBL" id="JXQV01000017">
    <property type="protein sequence ID" value="KIQ00613.1"/>
    <property type="molecule type" value="Genomic_DNA"/>
</dbReference>
<proteinExistence type="predicted"/>
<protein>
    <submittedName>
        <fullName evidence="2">GNAT family acetyltransferase</fullName>
    </submittedName>
</protein>
<feature type="domain" description="N-acetyltransferase" evidence="1">
    <location>
        <begin position="12"/>
        <end position="144"/>
    </location>
</feature>
<accession>A0A0D0JY30</accession>
<dbReference type="OrthoDB" id="8453373at2"/>
<sequence>MAVSVRVKSFDLVAQDISEADVQALHALSLGVGWPHRPADWELLRRVGQGIVAVDDIGRIFGSAMWFPHGEDFATVGLIITTPRAQANGAGRWLMEQVMDKCRGRSLALNSTRAAYPLYMSLGFDAEGKVSMHDGVVSAVPTLPKPDGILSELPAQSVHELSALDKAAFGTERTQLLDVLSEAAVTCVLRRHGEIAGYAMRRNFGAGQVIGPVVASNEADAMEMVAWHLASLEGKYTRIDTREEGAFAEFLVACGLHPTEVTTTMSKGRRFLNKTQNAPWVYGLAGHALG</sequence>
<dbReference type="CDD" id="cd04301">
    <property type="entry name" value="NAT_SF"/>
    <property type="match status" value="1"/>
</dbReference>
<dbReference type="InterPro" id="IPR052729">
    <property type="entry name" value="Acyl/Acetyltrans_Enzymes"/>
</dbReference>
<evidence type="ECO:0000259" key="1">
    <source>
        <dbReference type="PROSITE" id="PS51186"/>
    </source>
</evidence>
<dbReference type="Gene3D" id="3.40.630.90">
    <property type="match status" value="1"/>
</dbReference>
<evidence type="ECO:0000313" key="3">
    <source>
        <dbReference type="Proteomes" id="UP000035017"/>
    </source>
</evidence>
<dbReference type="Proteomes" id="UP000035017">
    <property type="component" value="Unassembled WGS sequence"/>
</dbReference>
<dbReference type="PANTHER" id="PTHR47237:SF2">
    <property type="entry name" value="BLL4206 PROTEIN"/>
    <property type="match status" value="1"/>
</dbReference>
<gene>
    <name evidence="2" type="ORF">RU07_16695</name>
</gene>
<dbReference type="Gene3D" id="3.40.630.30">
    <property type="match status" value="1"/>
</dbReference>
<dbReference type="GO" id="GO:0016747">
    <property type="term" value="F:acyltransferase activity, transferring groups other than amino-acyl groups"/>
    <property type="evidence" value="ECO:0007669"/>
    <property type="project" value="InterPro"/>
</dbReference>
<dbReference type="Pfam" id="PF18014">
    <property type="entry name" value="Acetyltransf_18"/>
    <property type="match status" value="1"/>
</dbReference>
<dbReference type="PROSITE" id="PS51186">
    <property type="entry name" value="GNAT"/>
    <property type="match status" value="1"/>
</dbReference>
<dbReference type="InterPro" id="IPR000182">
    <property type="entry name" value="GNAT_dom"/>
</dbReference>
<dbReference type="InterPro" id="IPR041496">
    <property type="entry name" value="YitH/HolE_GNAT"/>
</dbReference>
<keyword evidence="2" id="KW-0808">Transferase</keyword>
<dbReference type="PANTHER" id="PTHR47237">
    <property type="entry name" value="SLL0310 PROTEIN"/>
    <property type="match status" value="1"/>
</dbReference>
<organism evidence="2 3">
    <name type="scientific">Agrobacterium tumefaciens</name>
    <dbReference type="NCBI Taxonomy" id="358"/>
    <lineage>
        <taxon>Bacteria</taxon>
        <taxon>Pseudomonadati</taxon>
        <taxon>Pseudomonadota</taxon>
        <taxon>Alphaproteobacteria</taxon>
        <taxon>Hyphomicrobiales</taxon>
        <taxon>Rhizobiaceae</taxon>
        <taxon>Rhizobium/Agrobacterium group</taxon>
        <taxon>Agrobacterium</taxon>
        <taxon>Agrobacterium tumefaciens complex</taxon>
    </lineage>
</organism>
<dbReference type="Pfam" id="PF13673">
    <property type="entry name" value="Acetyltransf_10"/>
    <property type="match status" value="1"/>
</dbReference>
<reference evidence="2 3" key="1">
    <citation type="submission" date="2014-12" db="EMBL/GenBank/DDBJ databases">
        <title>16Stimator: statistical estimation of ribosomal gene copy numbers from draft genome assemblies.</title>
        <authorList>
            <person name="Perisin M.A."/>
            <person name="Vetter M."/>
            <person name="Gilbert J.A."/>
            <person name="Bergelson J."/>
        </authorList>
    </citation>
    <scope>NUCLEOTIDE SEQUENCE [LARGE SCALE GENOMIC DNA]</scope>
    <source>
        <strain evidence="2 3">MEJ076</strain>
    </source>
</reference>